<evidence type="ECO:0000256" key="1">
    <source>
        <dbReference type="ARBA" id="ARBA00007871"/>
    </source>
</evidence>
<dbReference type="GO" id="GO:0003700">
    <property type="term" value="F:DNA-binding transcription factor activity"/>
    <property type="evidence" value="ECO:0007669"/>
    <property type="project" value="InterPro"/>
</dbReference>
<dbReference type="InterPro" id="IPR036388">
    <property type="entry name" value="WH-like_DNA-bd_sf"/>
</dbReference>
<proteinExistence type="inferred from homology"/>
<dbReference type="InterPro" id="IPR036421">
    <property type="entry name" value="Fe_dep_repressor_sf"/>
</dbReference>
<sequence>MVKYRRSESLNNLSASLENYLETIAVLKRKKACARIGDIAKYLNVKSSSVNVAINFLAENKLVIHEKYGYVDLTDKGEKIALEVQRKHEIVYKFLNTLLFIDSKVAEREACEIEHLVGMETIHRLERLYSLLKKYFLIEYEHMINLKEYLEK</sequence>
<gene>
    <name evidence="8" type="ORF">ATZ36_17945</name>
</gene>
<keyword evidence="9" id="KW-1185">Reference proteome</keyword>
<reference evidence="8 9" key="1">
    <citation type="submission" date="2015-11" db="EMBL/GenBank/DDBJ databases">
        <title>Evidence for parallel genomic evolution in an endosymbiosis of termite gut flagellates.</title>
        <authorList>
            <person name="Zheng H."/>
        </authorList>
    </citation>
    <scope>NUCLEOTIDE SEQUENCE [LARGE SCALE GENOMIC DNA]</scope>
    <source>
        <strain evidence="8 9">CET450</strain>
    </source>
</reference>
<evidence type="ECO:0000256" key="4">
    <source>
        <dbReference type="ARBA" id="ARBA00023125"/>
    </source>
</evidence>
<dbReference type="Pfam" id="PF02742">
    <property type="entry name" value="Fe_dep_repr_C"/>
    <property type="match status" value="1"/>
</dbReference>
<dbReference type="PANTHER" id="PTHR33238:SF7">
    <property type="entry name" value="IRON-DEPENDENT TRANSCRIPTIONAL REGULATOR"/>
    <property type="match status" value="1"/>
</dbReference>
<protein>
    <recommendedName>
        <fullName evidence="2">Transcriptional regulator MntR</fullName>
    </recommendedName>
</protein>
<comment type="function">
    <text evidence="6">In the presence of manganese, represses expression of mntH and mntS. Up-regulates expression of mntP.</text>
</comment>
<evidence type="ECO:0000313" key="9">
    <source>
        <dbReference type="Proteomes" id="UP000095237"/>
    </source>
</evidence>
<feature type="domain" description="HTH dtxR-type" evidence="7">
    <location>
        <begin position="13"/>
        <end position="74"/>
    </location>
</feature>
<dbReference type="Pfam" id="PF01325">
    <property type="entry name" value="Fe_dep_repress"/>
    <property type="match status" value="1"/>
</dbReference>
<dbReference type="GO" id="GO:0046914">
    <property type="term" value="F:transition metal ion binding"/>
    <property type="evidence" value="ECO:0007669"/>
    <property type="project" value="InterPro"/>
</dbReference>
<dbReference type="Gene3D" id="1.10.10.10">
    <property type="entry name" value="Winged helix-like DNA-binding domain superfamily/Winged helix DNA-binding domain"/>
    <property type="match status" value="1"/>
</dbReference>
<evidence type="ECO:0000259" key="7">
    <source>
        <dbReference type="PROSITE" id="PS50944"/>
    </source>
</evidence>
<evidence type="ECO:0000256" key="3">
    <source>
        <dbReference type="ARBA" id="ARBA00023015"/>
    </source>
</evidence>
<dbReference type="GO" id="GO:0003677">
    <property type="term" value="F:DNA binding"/>
    <property type="evidence" value="ECO:0007669"/>
    <property type="project" value="UniProtKB-KW"/>
</dbReference>
<dbReference type="InterPro" id="IPR036390">
    <property type="entry name" value="WH_DNA-bd_sf"/>
</dbReference>
<comment type="similarity">
    <text evidence="1">Belongs to the DtxR/MntR family.</text>
</comment>
<dbReference type="GO" id="GO:0046983">
    <property type="term" value="F:protein dimerization activity"/>
    <property type="evidence" value="ECO:0007669"/>
    <property type="project" value="InterPro"/>
</dbReference>
<dbReference type="InterPro" id="IPR050536">
    <property type="entry name" value="DtxR_MntR_Metal-Reg"/>
</dbReference>
<evidence type="ECO:0000256" key="2">
    <source>
        <dbReference type="ARBA" id="ARBA00022386"/>
    </source>
</evidence>
<dbReference type="PANTHER" id="PTHR33238">
    <property type="entry name" value="IRON (METAL) DEPENDENT REPRESSOR, DTXR FAMILY"/>
    <property type="match status" value="1"/>
</dbReference>
<accession>A0A1E5ILJ3</accession>
<keyword evidence="5" id="KW-0804">Transcription</keyword>
<evidence type="ECO:0000256" key="5">
    <source>
        <dbReference type="ARBA" id="ARBA00023163"/>
    </source>
</evidence>
<dbReference type="AlphaFoldDB" id="A0A1E5ILJ3"/>
<dbReference type="SUPFAM" id="SSF47979">
    <property type="entry name" value="Iron-dependent repressor protein, dimerization domain"/>
    <property type="match status" value="1"/>
</dbReference>
<dbReference type="Gene3D" id="1.10.60.10">
    <property type="entry name" value="Iron dependent repressor, metal binding and dimerisation domain"/>
    <property type="match status" value="1"/>
</dbReference>
<name>A0A1E5ILJ3_ENDTX</name>
<keyword evidence="3" id="KW-0805">Transcription regulation</keyword>
<evidence type="ECO:0000256" key="6">
    <source>
        <dbReference type="ARBA" id="ARBA00025185"/>
    </source>
</evidence>
<dbReference type="InterPro" id="IPR022687">
    <property type="entry name" value="HTH_DTXR"/>
</dbReference>
<evidence type="ECO:0000313" key="8">
    <source>
        <dbReference type="EMBL" id="OEG70848.1"/>
    </source>
</evidence>
<dbReference type="SUPFAM" id="SSF46785">
    <property type="entry name" value="Winged helix' DNA-binding domain"/>
    <property type="match status" value="1"/>
</dbReference>
<dbReference type="Proteomes" id="UP000095237">
    <property type="component" value="Unassembled WGS sequence"/>
</dbReference>
<dbReference type="SMART" id="SM00529">
    <property type="entry name" value="HTH_DTXR"/>
    <property type="match status" value="1"/>
</dbReference>
<dbReference type="InterPro" id="IPR001367">
    <property type="entry name" value="Fe_dep_repressor"/>
</dbReference>
<dbReference type="EMBL" id="LNVX01000291">
    <property type="protein sequence ID" value="OEG70848.1"/>
    <property type="molecule type" value="Genomic_DNA"/>
</dbReference>
<keyword evidence="4" id="KW-0238">DNA-binding</keyword>
<dbReference type="PROSITE" id="PS50944">
    <property type="entry name" value="HTH_DTXR"/>
    <property type="match status" value="1"/>
</dbReference>
<dbReference type="InterPro" id="IPR022689">
    <property type="entry name" value="Iron_dep_repressor"/>
</dbReference>
<organism evidence="8 9">
    <name type="scientific">Endomicrobium trichonymphae</name>
    <dbReference type="NCBI Taxonomy" id="1408204"/>
    <lineage>
        <taxon>Bacteria</taxon>
        <taxon>Pseudomonadati</taxon>
        <taxon>Elusimicrobiota</taxon>
        <taxon>Endomicrobiia</taxon>
        <taxon>Endomicrobiales</taxon>
        <taxon>Endomicrobiaceae</taxon>
        <taxon>Candidatus Endomicrobiellum</taxon>
    </lineage>
</organism>
<comment type="caution">
    <text evidence="8">The sequence shown here is derived from an EMBL/GenBank/DDBJ whole genome shotgun (WGS) entry which is preliminary data.</text>
</comment>